<evidence type="ECO:0000313" key="12">
    <source>
        <dbReference type="Proteomes" id="UP000245125"/>
    </source>
</evidence>
<reference evidence="12" key="1">
    <citation type="submission" date="2018-03" db="EMBL/GenBank/DDBJ databases">
        <authorList>
            <person name="Zecchin S."/>
        </authorList>
    </citation>
    <scope>NUCLEOTIDE SEQUENCE [LARGE SCALE GENOMIC DNA]</scope>
</reference>
<keyword evidence="1 7" id="KW-0963">Cytoplasm</keyword>
<keyword evidence="3 7" id="KW-0228">DNA excision</keyword>
<name>A0A2U3QGP9_9BACT</name>
<evidence type="ECO:0000256" key="6">
    <source>
        <dbReference type="ARBA" id="ARBA00023236"/>
    </source>
</evidence>
<dbReference type="InterPro" id="IPR050066">
    <property type="entry name" value="UvrABC_protein_C"/>
</dbReference>
<keyword evidence="6 7" id="KW-0742">SOS response</keyword>
<dbReference type="SUPFAM" id="SSF46600">
    <property type="entry name" value="C-terminal UvrC-binding domain of UvrB"/>
    <property type="match status" value="1"/>
</dbReference>
<dbReference type="Gene3D" id="1.10.150.20">
    <property type="entry name" value="5' to 3' exonuclease, C-terminal subdomain"/>
    <property type="match status" value="1"/>
</dbReference>
<dbReference type="PROSITE" id="PS50165">
    <property type="entry name" value="UVRC"/>
    <property type="match status" value="1"/>
</dbReference>
<evidence type="ECO:0000259" key="10">
    <source>
        <dbReference type="PROSITE" id="PS50165"/>
    </source>
</evidence>
<dbReference type="Pfam" id="PF14520">
    <property type="entry name" value="HHH_5"/>
    <property type="match status" value="1"/>
</dbReference>
<dbReference type="GO" id="GO:0003677">
    <property type="term" value="F:DNA binding"/>
    <property type="evidence" value="ECO:0007669"/>
    <property type="project" value="UniProtKB-UniRule"/>
</dbReference>
<dbReference type="Gene3D" id="4.10.860.10">
    <property type="entry name" value="UVR domain"/>
    <property type="match status" value="1"/>
</dbReference>
<proteinExistence type="inferred from homology"/>
<dbReference type="InterPro" id="IPR001943">
    <property type="entry name" value="UVR_dom"/>
</dbReference>
<keyword evidence="2 7" id="KW-0227">DNA damage</keyword>
<dbReference type="SUPFAM" id="SSF82771">
    <property type="entry name" value="GIY-YIG endonuclease"/>
    <property type="match status" value="1"/>
</dbReference>
<keyword evidence="5 7" id="KW-0234">DNA repair</keyword>
<dbReference type="GO" id="GO:0009432">
    <property type="term" value="P:SOS response"/>
    <property type="evidence" value="ECO:0007669"/>
    <property type="project" value="UniProtKB-UniRule"/>
</dbReference>
<dbReference type="PANTHER" id="PTHR30562">
    <property type="entry name" value="UVRC/OXIDOREDUCTASE"/>
    <property type="match status" value="1"/>
</dbReference>
<dbReference type="GO" id="GO:0006289">
    <property type="term" value="P:nucleotide-excision repair"/>
    <property type="evidence" value="ECO:0007669"/>
    <property type="project" value="UniProtKB-UniRule"/>
</dbReference>
<dbReference type="GO" id="GO:0005737">
    <property type="term" value="C:cytoplasm"/>
    <property type="evidence" value="ECO:0007669"/>
    <property type="project" value="UniProtKB-SubCell"/>
</dbReference>
<dbReference type="InterPro" id="IPR047296">
    <property type="entry name" value="GIY-YIG_UvrC_Cho"/>
</dbReference>
<sequence length="608" mass="69075">MRSLPQGSSCVVADMDEKLARVPAGPGIYIFKDEQNRVLYVGKAKNLRTRLRSYFQRCAALDERKAAMVRSVADFEYTVTGNELEAFVLEANLIKQHRPRYNILLRDDKSYPYLKLTVNEMWPRLEVVRRIQKDGAKYFGPYVPSGAMWEILSFIRTNFTIRTCKYTLEKRMRPCIQHQIKKCIAPCGGKVDRAEYMGMVNEVKLLLEGKNKGLLDMLEKKMKRLSDEMRYEEASLVRDRIRAIKQISETQKAVAPELGDIDTIGIFREEDRAVLKILFIRNGIMVGSRHFSVGNVSGETDSYILNNFIGQFYSREIIPPSVVLCPSLPDDMPVLTSWLSERRGSSVKIAVPKRGIRRGLVEMAQQNAEVLARSEKEAGWRSALKELATFLMLDKTPVSIGAFDISNISGREPVGAFVYWADGRFQKDRYRHIKMDAVKGPDDYSMMKEMIRRTVRNMQGEMPDLLIIDGGRAHLDAALEVLREIGLSGTEAVGLAKDPDRIFMKKIAPPLSLEDGRAPSLLLKRIRDEVHRFAISYHKKLRAGRTFESPLEKIPGVAKKRRFALLRHFGSIEAIRKAPVEEIAAIRGFNRALAEKIHEALSGKSNHA</sequence>
<comment type="subunit">
    <text evidence="7">Interacts with UvrB in an incision complex.</text>
</comment>
<accession>A0A2U3QGP9</accession>
<dbReference type="PROSITE" id="PS50164">
    <property type="entry name" value="GIY_YIG"/>
    <property type="match status" value="1"/>
</dbReference>
<gene>
    <name evidence="7 11" type="primary">uvrC</name>
    <name evidence="11" type="ORF">NBG4_280019</name>
</gene>
<comment type="subcellular location">
    <subcellularLocation>
        <location evidence="7">Cytoplasm</location>
    </subcellularLocation>
</comment>
<dbReference type="Proteomes" id="UP000245125">
    <property type="component" value="Unassembled WGS sequence"/>
</dbReference>
<evidence type="ECO:0000256" key="2">
    <source>
        <dbReference type="ARBA" id="ARBA00022763"/>
    </source>
</evidence>
<keyword evidence="12" id="KW-1185">Reference proteome</keyword>
<feature type="domain" description="GIY-YIG" evidence="9">
    <location>
        <begin position="24"/>
        <end position="103"/>
    </location>
</feature>
<dbReference type="InterPro" id="IPR004791">
    <property type="entry name" value="UvrC"/>
</dbReference>
<dbReference type="InterPro" id="IPR000305">
    <property type="entry name" value="GIY-YIG_endonuc"/>
</dbReference>
<evidence type="ECO:0000256" key="7">
    <source>
        <dbReference type="HAMAP-Rule" id="MF_00203"/>
    </source>
</evidence>
<dbReference type="GO" id="GO:0009380">
    <property type="term" value="C:excinuclease repair complex"/>
    <property type="evidence" value="ECO:0007669"/>
    <property type="project" value="InterPro"/>
</dbReference>
<evidence type="ECO:0000256" key="5">
    <source>
        <dbReference type="ARBA" id="ARBA00023204"/>
    </source>
</evidence>
<comment type="function">
    <text evidence="7">The UvrABC repair system catalyzes the recognition and processing of DNA lesions. UvrC both incises the 5' and 3' sides of the lesion. The N-terminal half is responsible for the 3' incision and the C-terminal half is responsible for the 5' incision.</text>
</comment>
<dbReference type="Pfam" id="PF22920">
    <property type="entry name" value="UvrC_RNaseH"/>
    <property type="match status" value="1"/>
</dbReference>
<dbReference type="AlphaFoldDB" id="A0A2U3QGP9"/>
<protein>
    <recommendedName>
        <fullName evidence="7">UvrABC system protein C</fullName>
        <shortName evidence="7">Protein UvrC</shortName>
    </recommendedName>
    <alternativeName>
        <fullName evidence="7">Excinuclease ABC subunit C</fullName>
    </alternativeName>
</protein>
<dbReference type="InterPro" id="IPR010994">
    <property type="entry name" value="RuvA_2-like"/>
</dbReference>
<dbReference type="NCBIfam" id="TIGR00194">
    <property type="entry name" value="uvrC"/>
    <property type="match status" value="1"/>
</dbReference>
<dbReference type="InterPro" id="IPR035901">
    <property type="entry name" value="GIY-YIG_endonuc_sf"/>
</dbReference>
<dbReference type="FunFam" id="3.40.1440.10:FF:000001">
    <property type="entry name" value="UvrABC system protein C"/>
    <property type="match status" value="1"/>
</dbReference>
<evidence type="ECO:0000256" key="1">
    <source>
        <dbReference type="ARBA" id="ARBA00022490"/>
    </source>
</evidence>
<dbReference type="HAMAP" id="MF_00203">
    <property type="entry name" value="UvrC"/>
    <property type="match status" value="1"/>
</dbReference>
<dbReference type="SUPFAM" id="SSF47781">
    <property type="entry name" value="RuvA domain 2-like"/>
    <property type="match status" value="1"/>
</dbReference>
<dbReference type="Pfam" id="PF08459">
    <property type="entry name" value="UvrC_RNaseH_dom"/>
    <property type="match status" value="1"/>
</dbReference>
<evidence type="ECO:0000313" key="11">
    <source>
        <dbReference type="EMBL" id="SPQ00582.1"/>
    </source>
</evidence>
<dbReference type="Gene3D" id="3.40.1440.10">
    <property type="entry name" value="GIY-YIG endonuclease"/>
    <property type="match status" value="1"/>
</dbReference>
<evidence type="ECO:0000259" key="8">
    <source>
        <dbReference type="PROSITE" id="PS50151"/>
    </source>
</evidence>
<evidence type="ECO:0000256" key="4">
    <source>
        <dbReference type="ARBA" id="ARBA00022881"/>
    </source>
</evidence>
<dbReference type="InterPro" id="IPR001162">
    <property type="entry name" value="UvrC_RNase_H_dom"/>
</dbReference>
<feature type="domain" description="UVR" evidence="8">
    <location>
        <begin position="212"/>
        <end position="247"/>
    </location>
</feature>
<dbReference type="Gene3D" id="3.30.420.340">
    <property type="entry name" value="UvrC, RNAse H endonuclease domain"/>
    <property type="match status" value="1"/>
</dbReference>
<dbReference type="EMBL" id="OUUY01000073">
    <property type="protein sequence ID" value="SPQ00582.1"/>
    <property type="molecule type" value="Genomic_DNA"/>
</dbReference>
<evidence type="ECO:0000259" key="9">
    <source>
        <dbReference type="PROSITE" id="PS50164"/>
    </source>
</evidence>
<dbReference type="PANTHER" id="PTHR30562:SF1">
    <property type="entry name" value="UVRABC SYSTEM PROTEIN C"/>
    <property type="match status" value="1"/>
</dbReference>
<dbReference type="PROSITE" id="PS50151">
    <property type="entry name" value="UVR"/>
    <property type="match status" value="1"/>
</dbReference>
<organism evidence="11 12">
    <name type="scientific">Candidatus Sulfobium mesophilum</name>
    <dbReference type="NCBI Taxonomy" id="2016548"/>
    <lineage>
        <taxon>Bacteria</taxon>
        <taxon>Pseudomonadati</taxon>
        <taxon>Nitrospirota</taxon>
        <taxon>Nitrospiria</taxon>
        <taxon>Nitrospirales</taxon>
        <taxon>Nitrospiraceae</taxon>
        <taxon>Candidatus Sulfobium</taxon>
    </lineage>
</organism>
<dbReference type="CDD" id="cd10434">
    <property type="entry name" value="GIY-YIG_UvrC_Cho"/>
    <property type="match status" value="1"/>
</dbReference>
<comment type="similarity">
    <text evidence="7">Belongs to the UvrC family.</text>
</comment>
<dbReference type="SMART" id="SM00465">
    <property type="entry name" value="GIYc"/>
    <property type="match status" value="1"/>
</dbReference>
<keyword evidence="4 7" id="KW-0267">Excision nuclease</keyword>
<dbReference type="Pfam" id="PF01541">
    <property type="entry name" value="GIY-YIG"/>
    <property type="match status" value="1"/>
</dbReference>
<dbReference type="GO" id="GO:0009381">
    <property type="term" value="F:excinuclease ABC activity"/>
    <property type="evidence" value="ECO:0007669"/>
    <property type="project" value="UniProtKB-UniRule"/>
</dbReference>
<feature type="domain" description="UvrC family homology region profile" evidence="10">
    <location>
        <begin position="264"/>
        <end position="482"/>
    </location>
</feature>
<evidence type="ECO:0000256" key="3">
    <source>
        <dbReference type="ARBA" id="ARBA00022769"/>
    </source>
</evidence>
<dbReference type="Pfam" id="PF02151">
    <property type="entry name" value="UVR"/>
    <property type="match status" value="1"/>
</dbReference>
<dbReference type="InterPro" id="IPR038476">
    <property type="entry name" value="UvrC_RNase_H_dom_sf"/>
</dbReference>
<dbReference type="InterPro" id="IPR036876">
    <property type="entry name" value="UVR_dom_sf"/>
</dbReference>